<evidence type="ECO:0000313" key="7">
    <source>
        <dbReference type="EMBL" id="MBB1151901.1"/>
    </source>
</evidence>
<evidence type="ECO:0000256" key="5">
    <source>
        <dbReference type="PROSITE-ProRule" id="PRU00335"/>
    </source>
</evidence>
<keyword evidence="3 5" id="KW-0238">DNA-binding</keyword>
<keyword evidence="2" id="KW-0805">Transcription regulation</keyword>
<keyword evidence="1" id="KW-0678">Repressor</keyword>
<evidence type="ECO:0000256" key="3">
    <source>
        <dbReference type="ARBA" id="ARBA00023125"/>
    </source>
</evidence>
<evidence type="ECO:0000256" key="1">
    <source>
        <dbReference type="ARBA" id="ARBA00022491"/>
    </source>
</evidence>
<dbReference type="SUPFAM" id="SSF48498">
    <property type="entry name" value="Tetracyclin repressor-like, C-terminal domain"/>
    <property type="match status" value="1"/>
</dbReference>
<keyword evidence="8" id="KW-1185">Reference proteome</keyword>
<dbReference type="Pfam" id="PF00440">
    <property type="entry name" value="TetR_N"/>
    <property type="match status" value="1"/>
</dbReference>
<accession>A0A7W3Z823</accession>
<dbReference type="Pfam" id="PF13977">
    <property type="entry name" value="TetR_C_6"/>
    <property type="match status" value="1"/>
</dbReference>
<dbReference type="SUPFAM" id="SSF46689">
    <property type="entry name" value="Homeodomain-like"/>
    <property type="match status" value="1"/>
</dbReference>
<dbReference type="GO" id="GO:0000976">
    <property type="term" value="F:transcription cis-regulatory region binding"/>
    <property type="evidence" value="ECO:0007669"/>
    <property type="project" value="TreeGrafter"/>
</dbReference>
<dbReference type="Gene3D" id="1.10.357.10">
    <property type="entry name" value="Tetracycline Repressor, domain 2"/>
    <property type="match status" value="1"/>
</dbReference>
<dbReference type="InterPro" id="IPR050109">
    <property type="entry name" value="HTH-type_TetR-like_transc_reg"/>
</dbReference>
<keyword evidence="4" id="KW-0804">Transcription</keyword>
<dbReference type="InterPro" id="IPR039538">
    <property type="entry name" value="BetI_C"/>
</dbReference>
<dbReference type="AlphaFoldDB" id="A0A7W3Z823"/>
<dbReference type="PANTHER" id="PTHR30055:SF231">
    <property type="entry name" value="TRANSCRIPTIONAL REGULATORY PROTEIN (PROBABLY DEOR-FAMILY)-RELATED"/>
    <property type="match status" value="1"/>
</dbReference>
<dbReference type="PANTHER" id="PTHR30055">
    <property type="entry name" value="HTH-TYPE TRANSCRIPTIONAL REGULATOR RUTR"/>
    <property type="match status" value="1"/>
</dbReference>
<feature type="DNA-binding region" description="H-T-H motif" evidence="5">
    <location>
        <begin position="63"/>
        <end position="82"/>
    </location>
</feature>
<evidence type="ECO:0000256" key="4">
    <source>
        <dbReference type="ARBA" id="ARBA00023163"/>
    </source>
</evidence>
<reference evidence="7 8" key="1">
    <citation type="submission" date="2020-08" db="EMBL/GenBank/DDBJ databases">
        <title>Amycolatopsis sp. nov. DR6-1 isolated from Dendrobium heterocarpum.</title>
        <authorList>
            <person name="Tedsree N."/>
            <person name="Kuncharoen N."/>
            <person name="Likhitwitayawuid K."/>
            <person name="Tanasupawat S."/>
        </authorList>
    </citation>
    <scope>NUCLEOTIDE SEQUENCE [LARGE SCALE GENOMIC DNA]</scope>
    <source>
        <strain evidence="7 8">DR6-1</strain>
    </source>
</reference>
<comment type="caution">
    <text evidence="7">The sequence shown here is derived from an EMBL/GenBank/DDBJ whole genome shotgun (WGS) entry which is preliminary data.</text>
</comment>
<dbReference type="InterPro" id="IPR009057">
    <property type="entry name" value="Homeodomain-like_sf"/>
</dbReference>
<dbReference type="GO" id="GO:0003700">
    <property type="term" value="F:DNA-binding transcription factor activity"/>
    <property type="evidence" value="ECO:0007669"/>
    <property type="project" value="TreeGrafter"/>
</dbReference>
<gene>
    <name evidence="7" type="ORF">H4281_02020</name>
</gene>
<evidence type="ECO:0000259" key="6">
    <source>
        <dbReference type="PROSITE" id="PS50977"/>
    </source>
</evidence>
<sequence length="234" mass="25509">MRAADAGGKTLDGAVLRNRYWVFRCTSSIILDVARPKDQAKRRDELVAAAARAIRTRGLAGLRVRDVAEEAGLSAGSVSYYYPDLDDLLFELHRDAVDRFYWARARAAEAEDDPVRRLVRLAGAGLPDREGDPLSRVLYEMHVHAARNPAHAVLMTALWDREVSLYSAALAHGQDTGAFRLRSPAADIAANAVALEDAYGLHLAGRNTSLSAARTRELLLGYLAAETGRDLGQA</sequence>
<organism evidence="7 8">
    <name type="scientific">Amycolatopsis dendrobii</name>
    <dbReference type="NCBI Taxonomy" id="2760662"/>
    <lineage>
        <taxon>Bacteria</taxon>
        <taxon>Bacillati</taxon>
        <taxon>Actinomycetota</taxon>
        <taxon>Actinomycetes</taxon>
        <taxon>Pseudonocardiales</taxon>
        <taxon>Pseudonocardiaceae</taxon>
        <taxon>Amycolatopsis</taxon>
    </lineage>
</organism>
<feature type="domain" description="HTH tetR-type" evidence="6">
    <location>
        <begin position="40"/>
        <end position="100"/>
    </location>
</feature>
<name>A0A7W3Z823_9PSEU</name>
<evidence type="ECO:0000256" key="2">
    <source>
        <dbReference type="ARBA" id="ARBA00023015"/>
    </source>
</evidence>
<protein>
    <submittedName>
        <fullName evidence="7">TetR/AcrR family transcriptional regulator</fullName>
    </submittedName>
</protein>
<dbReference type="InterPro" id="IPR001647">
    <property type="entry name" value="HTH_TetR"/>
</dbReference>
<dbReference type="EMBL" id="JACGZW010000001">
    <property type="protein sequence ID" value="MBB1151901.1"/>
    <property type="molecule type" value="Genomic_DNA"/>
</dbReference>
<proteinExistence type="predicted"/>
<dbReference type="InterPro" id="IPR036271">
    <property type="entry name" value="Tet_transcr_reg_TetR-rel_C_sf"/>
</dbReference>
<evidence type="ECO:0000313" key="8">
    <source>
        <dbReference type="Proteomes" id="UP000526734"/>
    </source>
</evidence>
<dbReference type="PROSITE" id="PS50977">
    <property type="entry name" value="HTH_TETR_2"/>
    <property type="match status" value="1"/>
</dbReference>
<dbReference type="Proteomes" id="UP000526734">
    <property type="component" value="Unassembled WGS sequence"/>
</dbReference>